<evidence type="ECO:0000313" key="5">
    <source>
        <dbReference type="EMBL" id="MCO1659466.1"/>
    </source>
</evidence>
<reference evidence="5" key="1">
    <citation type="submission" date="2021-04" db="EMBL/GenBank/DDBJ databases">
        <title>Pseudonocardia sp. nov., isolated from sandy soil of mangrove forest.</title>
        <authorList>
            <person name="Zan Z."/>
            <person name="Huang R."/>
            <person name="Liu W."/>
        </authorList>
    </citation>
    <scope>NUCLEOTIDE SEQUENCE</scope>
    <source>
        <strain evidence="5">S2-4</strain>
    </source>
</reference>
<dbReference type="InterPro" id="IPR013196">
    <property type="entry name" value="HTH_11"/>
</dbReference>
<name>A0ABT1A944_9PSEU</name>
<feature type="region of interest" description="Disordered" evidence="3">
    <location>
        <begin position="313"/>
        <end position="345"/>
    </location>
</feature>
<dbReference type="PROSITE" id="PS52050">
    <property type="entry name" value="WYL"/>
    <property type="match status" value="1"/>
</dbReference>
<sequence>MRADRLVATLLLMQARGRVTAAEVAAELEVSVATARRDLEALSAAGVPVYPQPGRGGGWQLVGGARTDLTGLTAGEAQALFLLLGPSAGAAGTPARSALRKLVRALPDTFRPAAEAAADAVVVDPARWGEHGRERSELVELLQSAVVRRRRVELVYARPGREPGTRRVDPLGLVDKDETWYLVAGTDAGRRTFRVDRVVEATVTDEPAARPADFDLAAEWERVVDRVEQRRAGFDADVLIDARVLHVLRGHFGRQCEVLGPADDGRVRVRLSAPTPVMIAQRLAGWGAQVEVVGSPPLTAELARIGRELVARYAARPPPPPPPAGGGGGRPDRLSGKPPSGRHAS</sequence>
<dbReference type="PANTHER" id="PTHR34580:SF1">
    <property type="entry name" value="PROTEIN PAFC"/>
    <property type="match status" value="1"/>
</dbReference>
<dbReference type="EMBL" id="JAGSOV010000066">
    <property type="protein sequence ID" value="MCO1659466.1"/>
    <property type="molecule type" value="Genomic_DNA"/>
</dbReference>
<evidence type="ECO:0000259" key="4">
    <source>
        <dbReference type="PROSITE" id="PS51000"/>
    </source>
</evidence>
<protein>
    <submittedName>
        <fullName evidence="5">WYL domain-containing protein</fullName>
    </submittedName>
</protein>
<dbReference type="InterPro" id="IPR026881">
    <property type="entry name" value="WYL_dom"/>
</dbReference>
<proteinExistence type="predicted"/>
<keyword evidence="6" id="KW-1185">Reference proteome</keyword>
<evidence type="ECO:0000313" key="6">
    <source>
        <dbReference type="Proteomes" id="UP001165283"/>
    </source>
</evidence>
<dbReference type="InterPro" id="IPR057727">
    <property type="entry name" value="WCX_dom"/>
</dbReference>
<dbReference type="InterPro" id="IPR036388">
    <property type="entry name" value="WH-like_DNA-bd_sf"/>
</dbReference>
<dbReference type="Pfam" id="PF13280">
    <property type="entry name" value="WYL"/>
    <property type="match status" value="1"/>
</dbReference>
<accession>A0ABT1A944</accession>
<feature type="domain" description="HTH deoR-type" evidence="4">
    <location>
        <begin position="2"/>
        <end position="67"/>
    </location>
</feature>
<dbReference type="PANTHER" id="PTHR34580">
    <property type="match status" value="1"/>
</dbReference>
<gene>
    <name evidence="5" type="ORF">KDL28_30785</name>
</gene>
<evidence type="ECO:0000256" key="3">
    <source>
        <dbReference type="SAM" id="MobiDB-lite"/>
    </source>
</evidence>
<dbReference type="PROSITE" id="PS51000">
    <property type="entry name" value="HTH_DEOR_2"/>
    <property type="match status" value="1"/>
</dbReference>
<comment type="caution">
    <text evidence="5">The sequence shown here is derived from an EMBL/GenBank/DDBJ whole genome shotgun (WGS) entry which is preliminary data.</text>
</comment>
<dbReference type="Proteomes" id="UP001165283">
    <property type="component" value="Unassembled WGS sequence"/>
</dbReference>
<keyword evidence="2" id="KW-0804">Transcription</keyword>
<evidence type="ECO:0000256" key="1">
    <source>
        <dbReference type="ARBA" id="ARBA00023015"/>
    </source>
</evidence>
<dbReference type="Gene3D" id="1.10.10.10">
    <property type="entry name" value="Winged helix-like DNA-binding domain superfamily/Winged helix DNA-binding domain"/>
    <property type="match status" value="1"/>
</dbReference>
<dbReference type="InterPro" id="IPR036390">
    <property type="entry name" value="WH_DNA-bd_sf"/>
</dbReference>
<dbReference type="SUPFAM" id="SSF46785">
    <property type="entry name" value="Winged helix' DNA-binding domain"/>
    <property type="match status" value="1"/>
</dbReference>
<dbReference type="Pfam" id="PF08279">
    <property type="entry name" value="HTH_11"/>
    <property type="match status" value="1"/>
</dbReference>
<dbReference type="Pfam" id="PF25583">
    <property type="entry name" value="WCX"/>
    <property type="match status" value="1"/>
</dbReference>
<dbReference type="RefSeq" id="WP_252444288.1">
    <property type="nucleotide sequence ID" value="NZ_JAGSOV010000066.1"/>
</dbReference>
<evidence type="ECO:0000256" key="2">
    <source>
        <dbReference type="ARBA" id="ARBA00023163"/>
    </source>
</evidence>
<dbReference type="PIRSF" id="PIRSF016838">
    <property type="entry name" value="PafC"/>
    <property type="match status" value="1"/>
</dbReference>
<dbReference type="InterPro" id="IPR001034">
    <property type="entry name" value="DeoR_HTH"/>
</dbReference>
<dbReference type="InterPro" id="IPR051534">
    <property type="entry name" value="CBASS_pafABC_assoc_protein"/>
</dbReference>
<keyword evidence="1" id="KW-0805">Transcription regulation</keyword>
<dbReference type="InterPro" id="IPR028349">
    <property type="entry name" value="PafC-like"/>
</dbReference>
<organism evidence="5 6">
    <name type="scientific">Pseudonocardia humida</name>
    <dbReference type="NCBI Taxonomy" id="2800819"/>
    <lineage>
        <taxon>Bacteria</taxon>
        <taxon>Bacillati</taxon>
        <taxon>Actinomycetota</taxon>
        <taxon>Actinomycetes</taxon>
        <taxon>Pseudonocardiales</taxon>
        <taxon>Pseudonocardiaceae</taxon>
        <taxon>Pseudonocardia</taxon>
    </lineage>
</organism>